<keyword evidence="2" id="KW-1185">Reference proteome</keyword>
<gene>
    <name evidence="1" type="ORF">QAD02_020249</name>
</gene>
<protein>
    <submittedName>
        <fullName evidence="1">Uncharacterized protein</fullName>
    </submittedName>
</protein>
<name>A0ACC2PM44_9HYME</name>
<sequence>MSSAKGQCHFKLEWLDLQRYPEFFWLKDVAKSNCLAYCTYCRTEISLKSMGISAFRSHEKGKTHKSNVSIKTKQRPLFSSVSPKSQPQNMTIRECNKDLNSHIVVNPSNLNVTSTNLNIPSKNGSVTQRDLTRFTAKEQAIESEII</sequence>
<proteinExistence type="predicted"/>
<accession>A0ACC2PM44</accession>
<dbReference type="EMBL" id="CM056741">
    <property type="protein sequence ID" value="KAJ8684457.1"/>
    <property type="molecule type" value="Genomic_DNA"/>
</dbReference>
<evidence type="ECO:0000313" key="1">
    <source>
        <dbReference type="EMBL" id="KAJ8684457.1"/>
    </source>
</evidence>
<reference evidence="1" key="1">
    <citation type="submission" date="2023-04" db="EMBL/GenBank/DDBJ databases">
        <title>A chromosome-level genome assembly of the parasitoid wasp Eretmocerus hayati.</title>
        <authorList>
            <person name="Zhong Y."/>
            <person name="Liu S."/>
            <person name="Liu Y."/>
        </authorList>
    </citation>
    <scope>NUCLEOTIDE SEQUENCE</scope>
    <source>
        <strain evidence="1">ZJU_SS_LIU_2023</strain>
    </source>
</reference>
<evidence type="ECO:0000313" key="2">
    <source>
        <dbReference type="Proteomes" id="UP001239111"/>
    </source>
</evidence>
<organism evidence="1 2">
    <name type="scientific">Eretmocerus hayati</name>
    <dbReference type="NCBI Taxonomy" id="131215"/>
    <lineage>
        <taxon>Eukaryota</taxon>
        <taxon>Metazoa</taxon>
        <taxon>Ecdysozoa</taxon>
        <taxon>Arthropoda</taxon>
        <taxon>Hexapoda</taxon>
        <taxon>Insecta</taxon>
        <taxon>Pterygota</taxon>
        <taxon>Neoptera</taxon>
        <taxon>Endopterygota</taxon>
        <taxon>Hymenoptera</taxon>
        <taxon>Apocrita</taxon>
        <taxon>Proctotrupomorpha</taxon>
        <taxon>Chalcidoidea</taxon>
        <taxon>Aphelinidae</taxon>
        <taxon>Aphelininae</taxon>
        <taxon>Eretmocerus</taxon>
    </lineage>
</organism>
<comment type="caution">
    <text evidence="1">The sequence shown here is derived from an EMBL/GenBank/DDBJ whole genome shotgun (WGS) entry which is preliminary data.</text>
</comment>
<dbReference type="Proteomes" id="UP001239111">
    <property type="component" value="Chromosome 1"/>
</dbReference>